<proteinExistence type="predicted"/>
<organism evidence="1 2">
    <name type="scientific">Photorhabdus hindustanensis</name>
    <dbReference type="NCBI Taxonomy" id="2918802"/>
    <lineage>
        <taxon>Bacteria</taxon>
        <taxon>Pseudomonadati</taxon>
        <taxon>Pseudomonadota</taxon>
        <taxon>Gammaproteobacteria</taxon>
        <taxon>Enterobacterales</taxon>
        <taxon>Morganellaceae</taxon>
        <taxon>Photorhabdus</taxon>
    </lineage>
</organism>
<dbReference type="Proteomes" id="UP000239550">
    <property type="component" value="Unassembled WGS sequence"/>
</dbReference>
<accession>A0A0A0CNA9</accession>
<dbReference type="InterPro" id="IPR036986">
    <property type="entry name" value="S4_RNA-bd_sf"/>
</dbReference>
<name>A0A0A0CNA9_9GAMM</name>
<gene>
    <name evidence="1" type="ORF">C6H66_01275</name>
</gene>
<dbReference type="OrthoDB" id="9802835at2"/>
<evidence type="ECO:0000313" key="2">
    <source>
        <dbReference type="Proteomes" id="UP000239550"/>
    </source>
</evidence>
<dbReference type="PROSITE" id="PS50889">
    <property type="entry name" value="S4"/>
    <property type="match status" value="1"/>
</dbReference>
<dbReference type="SUPFAM" id="SSF55174">
    <property type="entry name" value="Alpha-L RNA-binding motif"/>
    <property type="match status" value="1"/>
</dbReference>
<protein>
    <submittedName>
        <fullName evidence="1">Ribosome-associated protein</fullName>
    </submittedName>
</protein>
<dbReference type="Pfam" id="PF13275">
    <property type="entry name" value="S4_2"/>
    <property type="match status" value="1"/>
</dbReference>
<comment type="caution">
    <text evidence="1">The sequence shown here is derived from an EMBL/GenBank/DDBJ whole genome shotgun (WGS) entry which is preliminary data.</text>
</comment>
<reference evidence="1 2" key="1">
    <citation type="submission" date="2018-02" db="EMBL/GenBank/DDBJ databases">
        <title>Five New Genomes of Indian Photorhabdus Isolates TSA.</title>
        <authorList>
            <person name="Dubay B."/>
            <person name="Somvanshi V.S."/>
        </authorList>
    </citation>
    <scope>NUCLEOTIDE SEQUENCE [LARGE SCALE GENOMIC DNA]</scope>
    <source>
        <strain evidence="1 2">H1</strain>
    </source>
</reference>
<dbReference type="AlphaFoldDB" id="A0A0A0CNA9"/>
<sequence>MEIFYLEGHPYVALCDLLKFQGWSESGASAKAVIAEGLVEVNSQIETRKRYKAIAGQVVTFNGKSVHIKE</sequence>
<evidence type="ECO:0000313" key="1">
    <source>
        <dbReference type="EMBL" id="PQQ29764.1"/>
    </source>
</evidence>
<keyword evidence="2" id="KW-1185">Reference proteome</keyword>
<dbReference type="EMBL" id="PUWT01000002">
    <property type="protein sequence ID" value="PQQ29764.1"/>
    <property type="molecule type" value="Genomic_DNA"/>
</dbReference>
<dbReference type="GO" id="GO:0003723">
    <property type="term" value="F:RNA binding"/>
    <property type="evidence" value="ECO:0007669"/>
    <property type="project" value="InterPro"/>
</dbReference>
<dbReference type="Gene3D" id="3.10.290.10">
    <property type="entry name" value="RNA-binding S4 domain"/>
    <property type="match status" value="1"/>
</dbReference>
<dbReference type="RefSeq" id="WP_036811637.1">
    <property type="nucleotide sequence ID" value="NZ_CAWNTA010000068.1"/>
</dbReference>
<dbReference type="NCBIfam" id="NF008561">
    <property type="entry name" value="PRK11507.1"/>
    <property type="match status" value="1"/>
</dbReference>